<dbReference type="RefSeq" id="WP_111538875.1">
    <property type="nucleotide sequence ID" value="NZ_QKZL01000029.1"/>
</dbReference>
<evidence type="ECO:0000256" key="1">
    <source>
        <dbReference type="SAM" id="SignalP"/>
    </source>
</evidence>
<protein>
    <recommendedName>
        <fullName evidence="4">Metal-binding protein</fullName>
    </recommendedName>
</protein>
<keyword evidence="3" id="KW-1185">Reference proteome</keyword>
<evidence type="ECO:0008006" key="4">
    <source>
        <dbReference type="Google" id="ProtNLM"/>
    </source>
</evidence>
<dbReference type="Proteomes" id="UP000248916">
    <property type="component" value="Unassembled WGS sequence"/>
</dbReference>
<gene>
    <name evidence="2" type="ORF">LX81_03860</name>
</gene>
<accession>A0A2W7MW51</accession>
<sequence length="149" mass="15356">MRFRQLAASIALSGIASAGAAQTAMTVAKDPSCGCCTAWSEIMQSAGYAVTIENTSYDALDDLKASRGVPDRMAGCHTATIEGYTIEGHVPAADIDRLLAKRPDAIGLAVPGMPMGSPGMGPETSRDAYDVILIGADGGTEVFASYPAR</sequence>
<dbReference type="EMBL" id="QKZL01000029">
    <property type="protein sequence ID" value="PZX11783.1"/>
    <property type="molecule type" value="Genomic_DNA"/>
</dbReference>
<evidence type="ECO:0000313" key="2">
    <source>
        <dbReference type="EMBL" id="PZX11783.1"/>
    </source>
</evidence>
<reference evidence="2 3" key="1">
    <citation type="submission" date="2018-06" db="EMBL/GenBank/DDBJ databases">
        <title>Genomic Encyclopedia of Archaeal and Bacterial Type Strains, Phase II (KMG-II): from individual species to whole genera.</title>
        <authorList>
            <person name="Goeker M."/>
        </authorList>
    </citation>
    <scope>NUCLEOTIDE SEQUENCE [LARGE SCALE GENOMIC DNA]</scope>
    <source>
        <strain evidence="2 3">DSM 22009</strain>
    </source>
</reference>
<dbReference type="Pfam" id="PF04214">
    <property type="entry name" value="DUF411"/>
    <property type="match status" value="1"/>
</dbReference>
<dbReference type="InterPro" id="IPR007332">
    <property type="entry name" value="DUF411"/>
</dbReference>
<feature type="chain" id="PRO_5016127358" description="Metal-binding protein" evidence="1">
    <location>
        <begin position="21"/>
        <end position="149"/>
    </location>
</feature>
<name>A0A2W7MW51_9RHOB</name>
<evidence type="ECO:0000313" key="3">
    <source>
        <dbReference type="Proteomes" id="UP000248916"/>
    </source>
</evidence>
<dbReference type="AlphaFoldDB" id="A0A2W7MW51"/>
<proteinExistence type="predicted"/>
<organism evidence="2 3">
    <name type="scientific">Palleronia aestuarii</name>
    <dbReference type="NCBI Taxonomy" id="568105"/>
    <lineage>
        <taxon>Bacteria</taxon>
        <taxon>Pseudomonadati</taxon>
        <taxon>Pseudomonadota</taxon>
        <taxon>Alphaproteobacteria</taxon>
        <taxon>Rhodobacterales</taxon>
        <taxon>Roseobacteraceae</taxon>
        <taxon>Palleronia</taxon>
    </lineage>
</organism>
<keyword evidence="1" id="KW-0732">Signal</keyword>
<dbReference type="OrthoDB" id="14727at2"/>
<feature type="signal peptide" evidence="1">
    <location>
        <begin position="1"/>
        <end position="20"/>
    </location>
</feature>
<comment type="caution">
    <text evidence="2">The sequence shown here is derived from an EMBL/GenBank/DDBJ whole genome shotgun (WGS) entry which is preliminary data.</text>
</comment>